<name>A0A8J4RC06_9ROSI</name>
<proteinExistence type="predicted"/>
<comment type="caution">
    <text evidence="1">The sequence shown here is derived from an EMBL/GenBank/DDBJ whole genome shotgun (WGS) entry which is preliminary data.</text>
</comment>
<sequence length="73" mass="8410">MYKTRTSGSTLYKNIGNQQPKSWWPSIWTVEENLTCKLHISSGRFGGLYVGWYLVKWLSTTSFLNGIDGDWFG</sequence>
<gene>
    <name evidence="1" type="ORF">CMV_014233</name>
</gene>
<dbReference type="Proteomes" id="UP000737018">
    <property type="component" value="Unassembled WGS sequence"/>
</dbReference>
<dbReference type="EMBL" id="JRKL02001965">
    <property type="protein sequence ID" value="KAF3961112.1"/>
    <property type="molecule type" value="Genomic_DNA"/>
</dbReference>
<accession>A0A8J4RC06</accession>
<dbReference type="AlphaFoldDB" id="A0A8J4RC06"/>
<reference evidence="1" key="1">
    <citation type="submission" date="2020-03" db="EMBL/GenBank/DDBJ databases">
        <title>Castanea mollissima Vanexum genome sequencing.</title>
        <authorList>
            <person name="Staton M."/>
        </authorList>
    </citation>
    <scope>NUCLEOTIDE SEQUENCE</scope>
    <source>
        <tissue evidence="1">Leaf</tissue>
    </source>
</reference>
<organism evidence="1 2">
    <name type="scientific">Castanea mollissima</name>
    <name type="common">Chinese chestnut</name>
    <dbReference type="NCBI Taxonomy" id="60419"/>
    <lineage>
        <taxon>Eukaryota</taxon>
        <taxon>Viridiplantae</taxon>
        <taxon>Streptophyta</taxon>
        <taxon>Embryophyta</taxon>
        <taxon>Tracheophyta</taxon>
        <taxon>Spermatophyta</taxon>
        <taxon>Magnoliopsida</taxon>
        <taxon>eudicotyledons</taxon>
        <taxon>Gunneridae</taxon>
        <taxon>Pentapetalae</taxon>
        <taxon>rosids</taxon>
        <taxon>fabids</taxon>
        <taxon>Fagales</taxon>
        <taxon>Fagaceae</taxon>
        <taxon>Castanea</taxon>
    </lineage>
</organism>
<keyword evidence="2" id="KW-1185">Reference proteome</keyword>
<evidence type="ECO:0000313" key="2">
    <source>
        <dbReference type="Proteomes" id="UP000737018"/>
    </source>
</evidence>
<evidence type="ECO:0000313" key="1">
    <source>
        <dbReference type="EMBL" id="KAF3961112.1"/>
    </source>
</evidence>
<protein>
    <submittedName>
        <fullName evidence="1">Uncharacterized protein</fullName>
    </submittedName>
</protein>